<organism evidence="1 2">
    <name type="scientific">Desulfoluna limicola</name>
    <dbReference type="NCBI Taxonomy" id="2810562"/>
    <lineage>
        <taxon>Bacteria</taxon>
        <taxon>Pseudomonadati</taxon>
        <taxon>Thermodesulfobacteriota</taxon>
        <taxon>Desulfobacteria</taxon>
        <taxon>Desulfobacterales</taxon>
        <taxon>Desulfolunaceae</taxon>
        <taxon>Desulfoluna</taxon>
    </lineage>
</organism>
<proteinExistence type="predicted"/>
<sequence>MYWRGERTKKHASGGQVEAPGNLIAIALCPSFLGSNRNGVRRGLRPPPKLEVSQTLLQASQGVGSCFQTLSQEAQPPS</sequence>
<accession>A0ABM7PPB3</accession>
<name>A0ABM7PPB3_9BACT</name>
<evidence type="ECO:0000313" key="2">
    <source>
        <dbReference type="Proteomes" id="UP001320148"/>
    </source>
</evidence>
<dbReference type="EMBL" id="AP024488">
    <property type="protein sequence ID" value="BCS99082.1"/>
    <property type="molecule type" value="Genomic_DNA"/>
</dbReference>
<dbReference type="Proteomes" id="UP001320148">
    <property type="component" value="Chromosome"/>
</dbReference>
<evidence type="ECO:0000313" key="1">
    <source>
        <dbReference type="EMBL" id="BCS99082.1"/>
    </source>
</evidence>
<reference evidence="1 2" key="1">
    <citation type="submission" date="2021-02" db="EMBL/GenBank/DDBJ databases">
        <title>Complete genome of Desulfoluna sp. strain ASN36.</title>
        <authorList>
            <person name="Takahashi A."/>
            <person name="Kojima H."/>
            <person name="Fukui M."/>
        </authorList>
    </citation>
    <scope>NUCLEOTIDE SEQUENCE [LARGE SCALE GENOMIC DNA]</scope>
    <source>
        <strain evidence="1 2">ASN36</strain>
    </source>
</reference>
<keyword evidence="2" id="KW-1185">Reference proteome</keyword>
<protein>
    <submittedName>
        <fullName evidence="1">Uncharacterized protein</fullName>
    </submittedName>
</protein>
<gene>
    <name evidence="1" type="ORF">DSLASN_47140</name>
</gene>